<organism evidence="4 5">
    <name type="scientific">Epichloe festucae (strain Fl1)</name>
    <dbReference type="NCBI Taxonomy" id="877507"/>
    <lineage>
        <taxon>Eukaryota</taxon>
        <taxon>Fungi</taxon>
        <taxon>Dikarya</taxon>
        <taxon>Ascomycota</taxon>
        <taxon>Pezizomycotina</taxon>
        <taxon>Sordariomycetes</taxon>
        <taxon>Hypocreomycetidae</taxon>
        <taxon>Hypocreales</taxon>
        <taxon>Clavicipitaceae</taxon>
        <taxon>Epichloe</taxon>
    </lineage>
</organism>
<sequence length="200" mass="22574">MASGLKPEEKNKQQQPCKFVIGNFSSFSNFTVGGTGINKAEFQDKFDQLALYMFALFIGRVGLNYVNKYEIQFDKMSNEVFAESSKEPICKRFEELCKGHVMAAFRIARWVSLLFGFSDSATTARQALVFYYGGRLLLGGERESRLRDEHSDIKDVADIKGGMKIELDNIHFRYPTRETPVFQGLSLTISSWGEGTTGNC</sequence>
<evidence type="ECO:0000256" key="1">
    <source>
        <dbReference type="ARBA" id="ARBA00022692"/>
    </source>
</evidence>
<keyword evidence="3" id="KW-0472">Membrane</keyword>
<evidence type="ECO:0000256" key="2">
    <source>
        <dbReference type="ARBA" id="ARBA00022989"/>
    </source>
</evidence>
<protein>
    <submittedName>
        <fullName evidence="4">Uncharacterized protein</fullName>
    </submittedName>
</protein>
<dbReference type="GO" id="GO:0016020">
    <property type="term" value="C:membrane"/>
    <property type="evidence" value="ECO:0007669"/>
    <property type="project" value="InterPro"/>
</dbReference>
<evidence type="ECO:0000256" key="3">
    <source>
        <dbReference type="ARBA" id="ARBA00023136"/>
    </source>
</evidence>
<keyword evidence="1" id="KW-0812">Transmembrane</keyword>
<accession>A0A7S9PVV9</accession>
<dbReference type="OrthoDB" id="5153907at2759"/>
<keyword evidence="5" id="KW-1185">Reference proteome</keyword>
<proteinExistence type="predicted"/>
<dbReference type="Proteomes" id="UP000594364">
    <property type="component" value="Chromosome 3"/>
</dbReference>
<dbReference type="AlphaFoldDB" id="A0A7S9PVV9"/>
<dbReference type="EMBL" id="CP031387">
    <property type="protein sequence ID" value="QPH01713.1"/>
    <property type="molecule type" value="Genomic_DNA"/>
</dbReference>
<dbReference type="GO" id="GO:0005524">
    <property type="term" value="F:ATP binding"/>
    <property type="evidence" value="ECO:0007669"/>
    <property type="project" value="InterPro"/>
</dbReference>
<name>A0A7S9PVV9_EPIFF</name>
<keyword evidence="2" id="KW-1133">Transmembrane helix</keyword>
<evidence type="ECO:0000313" key="5">
    <source>
        <dbReference type="Proteomes" id="UP000594364"/>
    </source>
</evidence>
<gene>
    <name evidence="4" type="ORF">C2857_005916</name>
</gene>
<dbReference type="InterPro" id="IPR036640">
    <property type="entry name" value="ABC1_TM_sf"/>
</dbReference>
<evidence type="ECO:0000313" key="4">
    <source>
        <dbReference type="EMBL" id="QPH01713.1"/>
    </source>
</evidence>
<reference evidence="4 5" key="1">
    <citation type="journal article" date="2018" name="PLoS Genet.">
        <title>Repeat elements organise 3D genome structure and mediate transcription in the filamentous fungus Epichloe festucae.</title>
        <authorList>
            <person name="Winter D.J."/>
            <person name="Ganley A.R.D."/>
            <person name="Young C.A."/>
            <person name="Liachko I."/>
            <person name="Schardl C.L."/>
            <person name="Dupont P.Y."/>
            <person name="Berry D."/>
            <person name="Ram A."/>
            <person name="Scott B."/>
            <person name="Cox M.P."/>
        </authorList>
    </citation>
    <scope>NUCLEOTIDE SEQUENCE [LARGE SCALE GENOMIC DNA]</scope>
    <source>
        <strain evidence="4 5">Fl1</strain>
    </source>
</reference>
<dbReference type="SUPFAM" id="SSF90123">
    <property type="entry name" value="ABC transporter transmembrane region"/>
    <property type="match status" value="1"/>
</dbReference>